<dbReference type="PANTHER" id="PTHR12905">
    <property type="entry name" value="METALLOPHOSPHOESTERASE"/>
    <property type="match status" value="1"/>
</dbReference>
<accession>A0A1V6RWP9</accession>
<comment type="caution">
    <text evidence="1">The sequence shown here is derived from an EMBL/GenBank/DDBJ whole genome shotgun (WGS) entry which is preliminary data.</text>
</comment>
<keyword evidence="2" id="KW-1185">Reference proteome</keyword>
<name>A0A1V6RWP9_9EURO</name>
<organism evidence="1 2">
    <name type="scientific">Penicillium vulpinum</name>
    <dbReference type="NCBI Taxonomy" id="29845"/>
    <lineage>
        <taxon>Eukaryota</taxon>
        <taxon>Fungi</taxon>
        <taxon>Dikarya</taxon>
        <taxon>Ascomycota</taxon>
        <taxon>Pezizomycotina</taxon>
        <taxon>Eurotiomycetes</taxon>
        <taxon>Eurotiomycetidae</taxon>
        <taxon>Eurotiales</taxon>
        <taxon>Aspergillaceae</taxon>
        <taxon>Penicillium</taxon>
    </lineage>
</organism>
<dbReference type="InterPro" id="IPR029052">
    <property type="entry name" value="Metallo-depent_PP-like"/>
</dbReference>
<proteinExistence type="predicted"/>
<evidence type="ECO:0000313" key="2">
    <source>
        <dbReference type="Proteomes" id="UP000191518"/>
    </source>
</evidence>
<evidence type="ECO:0008006" key="3">
    <source>
        <dbReference type="Google" id="ProtNLM"/>
    </source>
</evidence>
<sequence>MTHGPPKDIMDYKYSGQRAGCQHLFKAIAQAHHRPLMHCFGHIHEGWGAKLIRWREKINLEPSHFTDIDNEHFVLISTLSTIKEKGNPTGCASASHCSGNTSTLKQGSETLFINAAFEGSQDFLIQPPWLVDLELPAAV</sequence>
<protein>
    <recommendedName>
        <fullName evidence="3">Calcineurin-like phosphoesterase domain-containing protein</fullName>
    </recommendedName>
</protein>
<dbReference type="SUPFAM" id="SSF56300">
    <property type="entry name" value="Metallo-dependent phosphatases"/>
    <property type="match status" value="1"/>
</dbReference>
<dbReference type="OrthoDB" id="630188at2759"/>
<dbReference type="Proteomes" id="UP000191518">
    <property type="component" value="Unassembled WGS sequence"/>
</dbReference>
<dbReference type="Gene3D" id="3.60.21.10">
    <property type="match status" value="1"/>
</dbReference>
<dbReference type="AlphaFoldDB" id="A0A1V6RWP9"/>
<dbReference type="InterPro" id="IPR051693">
    <property type="entry name" value="UPF0046_metallophosphoest"/>
</dbReference>
<evidence type="ECO:0000313" key="1">
    <source>
        <dbReference type="EMBL" id="OQE06211.1"/>
    </source>
</evidence>
<gene>
    <name evidence="1" type="ORF">PENVUL_c019G02793</name>
</gene>
<dbReference type="PANTHER" id="PTHR12905:SF0">
    <property type="entry name" value="CALCINEURIN-LIKE PHOSPHOESTERASE DOMAIN-CONTAINING PROTEIN"/>
    <property type="match status" value="1"/>
</dbReference>
<dbReference type="EMBL" id="MDYP01000019">
    <property type="protein sequence ID" value="OQE06211.1"/>
    <property type="molecule type" value="Genomic_DNA"/>
</dbReference>
<reference evidence="2" key="1">
    <citation type="journal article" date="2017" name="Nat. Microbiol.">
        <title>Global analysis of biosynthetic gene clusters reveals vast potential of secondary metabolite production in Penicillium species.</title>
        <authorList>
            <person name="Nielsen J.C."/>
            <person name="Grijseels S."/>
            <person name="Prigent S."/>
            <person name="Ji B."/>
            <person name="Dainat J."/>
            <person name="Nielsen K.F."/>
            <person name="Frisvad J.C."/>
            <person name="Workman M."/>
            <person name="Nielsen J."/>
        </authorList>
    </citation>
    <scope>NUCLEOTIDE SEQUENCE [LARGE SCALE GENOMIC DNA]</scope>
    <source>
        <strain evidence="2">IBT 29486</strain>
    </source>
</reference>